<dbReference type="OrthoDB" id="3258141at2759"/>
<name>A0A8S0VTP1_CYCAE</name>
<dbReference type="AlphaFoldDB" id="A0A8S0VTP1"/>
<comment type="caution">
    <text evidence="1">The sequence shown here is derived from an EMBL/GenBank/DDBJ whole genome shotgun (WGS) entry which is preliminary data.</text>
</comment>
<organism evidence="1 2">
    <name type="scientific">Cyclocybe aegerita</name>
    <name type="common">Black poplar mushroom</name>
    <name type="synonym">Agrocybe aegerita</name>
    <dbReference type="NCBI Taxonomy" id="1973307"/>
    <lineage>
        <taxon>Eukaryota</taxon>
        <taxon>Fungi</taxon>
        <taxon>Dikarya</taxon>
        <taxon>Basidiomycota</taxon>
        <taxon>Agaricomycotina</taxon>
        <taxon>Agaricomycetes</taxon>
        <taxon>Agaricomycetidae</taxon>
        <taxon>Agaricales</taxon>
        <taxon>Agaricineae</taxon>
        <taxon>Bolbitiaceae</taxon>
        <taxon>Cyclocybe</taxon>
    </lineage>
</organism>
<accession>A0A8S0VTP1</accession>
<evidence type="ECO:0000313" key="2">
    <source>
        <dbReference type="Proteomes" id="UP000467700"/>
    </source>
</evidence>
<keyword evidence="2" id="KW-1185">Reference proteome</keyword>
<protein>
    <submittedName>
        <fullName evidence="1">Uncharacterized protein</fullName>
    </submittedName>
</protein>
<proteinExistence type="predicted"/>
<reference evidence="1 2" key="1">
    <citation type="submission" date="2020-01" db="EMBL/GenBank/DDBJ databases">
        <authorList>
            <person name="Gupta K D."/>
        </authorList>
    </citation>
    <scope>NUCLEOTIDE SEQUENCE [LARGE SCALE GENOMIC DNA]</scope>
</reference>
<dbReference type="Proteomes" id="UP000467700">
    <property type="component" value="Unassembled WGS sequence"/>
</dbReference>
<gene>
    <name evidence="1" type="ORF">AAE3_LOCUS2830</name>
</gene>
<dbReference type="EMBL" id="CACVBS010000030">
    <property type="protein sequence ID" value="CAA7260750.1"/>
    <property type="molecule type" value="Genomic_DNA"/>
</dbReference>
<sequence>MANLRRSAESWSDWTEADLDAYDIVVVSEDAATFFGQAVLPEPHVQQELLDYQKAEDMVNDNNAELINLLDLVMVPSSEDSAVVDFTTELLKTLGYAKRHRVARTRKNIPLLICGEWRHAKADVCVMDRGDQDDIMLLVQEDRRFGQGESASSDPQAQLIGAAIATFSQNKRRRIEAGLPSRDSKHFIPGIVVAGTTPTFYKIYVNSELEHSIRHGLYPCMRARVSRHRPAVSRPGHRWSEGMEPLDARKEILRCYEAFKAIVGF</sequence>
<evidence type="ECO:0000313" key="1">
    <source>
        <dbReference type="EMBL" id="CAA7260750.1"/>
    </source>
</evidence>